<protein>
    <submittedName>
        <fullName evidence="3">CLUMA_CG005270, isoform A</fullName>
    </submittedName>
</protein>
<evidence type="ECO:0000256" key="1">
    <source>
        <dbReference type="SAM" id="MobiDB-lite"/>
    </source>
</evidence>
<organism evidence="3 4">
    <name type="scientific">Clunio marinus</name>
    <dbReference type="NCBI Taxonomy" id="568069"/>
    <lineage>
        <taxon>Eukaryota</taxon>
        <taxon>Metazoa</taxon>
        <taxon>Ecdysozoa</taxon>
        <taxon>Arthropoda</taxon>
        <taxon>Hexapoda</taxon>
        <taxon>Insecta</taxon>
        <taxon>Pterygota</taxon>
        <taxon>Neoptera</taxon>
        <taxon>Endopterygota</taxon>
        <taxon>Diptera</taxon>
        <taxon>Nematocera</taxon>
        <taxon>Chironomoidea</taxon>
        <taxon>Chironomidae</taxon>
        <taxon>Clunio</taxon>
    </lineage>
</organism>
<feature type="domain" description="BPL/LPL catalytic" evidence="2">
    <location>
        <begin position="800"/>
        <end position="994"/>
    </location>
</feature>
<dbReference type="Proteomes" id="UP000183832">
    <property type="component" value="Unassembled WGS sequence"/>
</dbReference>
<feature type="region of interest" description="Disordered" evidence="1">
    <location>
        <begin position="616"/>
        <end position="637"/>
    </location>
</feature>
<reference evidence="3 4" key="1">
    <citation type="submission" date="2015-04" db="EMBL/GenBank/DDBJ databases">
        <authorList>
            <person name="Syromyatnikov M.Y."/>
            <person name="Popov V.N."/>
        </authorList>
    </citation>
    <scope>NUCLEOTIDE SEQUENCE [LARGE SCALE GENOMIC DNA]</scope>
</reference>
<evidence type="ECO:0000313" key="4">
    <source>
        <dbReference type="Proteomes" id="UP000183832"/>
    </source>
</evidence>
<dbReference type="InterPro" id="IPR004143">
    <property type="entry name" value="BPL_LPL_catalytic"/>
</dbReference>
<dbReference type="Pfam" id="PF03099">
    <property type="entry name" value="BPL_LplA_LipB"/>
    <property type="match status" value="1"/>
</dbReference>
<dbReference type="InterPro" id="IPR045864">
    <property type="entry name" value="aa-tRNA-synth_II/BPL/LPL"/>
</dbReference>
<dbReference type="OrthoDB" id="10250105at2759"/>
<dbReference type="AlphaFoldDB" id="A0A1J1HU66"/>
<dbReference type="STRING" id="568069.A0A1J1HU66"/>
<sequence>MVLLTVCYMVSTGFQSWRLRLIYQKVHKVLDAKKSVVFLKTSDGSSAGITAALATSDLCVNSSEAVVGECFWSNDVSQGISVSPKQMIFMNPFVTFPQPPSYIPFKTTTDEAPGIYKDDVIYTLIEADLIQAPENQQSLEIETFGKLIAWKVDTRLAILLKTDSRKLSQMILSTFVQNNYAINDSLPLMRIQTVEIEGVPQDFGDIYNHSRKDHLTSQADVTTEEEWEIHLDGLRSLSRLASQATEYEQKKNLTEGKTGIVQPDLISSKTIEESLLNTVTSPDTPKKKLLSLEKTDEKIKGLKVELKRQEILKSPIAPNLPSFPEQNGSISDQKKIEATTPESPKFPTATPSKSPNASIKSKISNEPQSPKFPTGSPAKMPVFAEDKKPKVVKVQPKVEVEKKSPKPTIKNETKSLISAEKEASSVATANVVEPKKSEVKSKPINLPPITAVPPKVTAQEIAKNAPLIKPATTSQQKRQKLMLAKPPNILVYSDSVTTRDNVIKTLGTILEKHTYTIYPLNAQQVRNQIWLDNTTLLVVCGSVNGSDIGSIFLEYFFKGGKVLCLCSDLLGHVLPTYHTAEVREHELVQFSYGKWKNIKMMHHIFCYQPSPIKKNFSQESDEPPMERPSSASENPSVELKDQYGVGHNIRVQTLGTEDTWKTPSLLLIYTENGGKIIFSQIHLEVDPSLYENDEQKYKVLMSNDGLRHEIFGDVLSSHLDLKVNLNDENTPTFTKGYFLGRHELKFEVVEALKEKMETPNTLKLDGLTVKFCGKGEDPPTPDAHCLPIMMHTCPDDFSTLDYFDSLKTEHIGRLLVYSKILTSSSILVDKIKYCHGFAVIPKELTQASGRGSNKWLSPPGSLMFSLQLHIPLNSPLGQRVSLIQHMIATAVVMAIRKLPGYEVLELNLKWPNDIYANSEVKIGGLIVNSIMEQNIVVCNVGLAINLSNSTPTTSINDLIENYNKSHSRQLAALGFEKTLALIFNEIEDIFNHIQTGDFSYLYDQYYKFWLHSGSTIKVLSSDGKEKKANILGIDDYGFLKIQLEDSKEIESVQPDGNSFDMLRGLIIPKHK</sequence>
<feature type="region of interest" description="Disordered" evidence="1">
    <location>
        <begin position="336"/>
        <end position="383"/>
    </location>
</feature>
<proteinExistence type="predicted"/>
<keyword evidence="4" id="KW-1185">Reference proteome</keyword>
<dbReference type="SUPFAM" id="SSF55681">
    <property type="entry name" value="Class II aaRS and biotin synthetases"/>
    <property type="match status" value="1"/>
</dbReference>
<gene>
    <name evidence="3" type="ORF">CLUMA_CG005270</name>
</gene>
<accession>A0A1J1HU66</accession>
<dbReference type="EMBL" id="CVRI01000021">
    <property type="protein sequence ID" value="CRK91616.1"/>
    <property type="molecule type" value="Genomic_DNA"/>
</dbReference>
<dbReference type="PANTHER" id="PTHR12835">
    <property type="entry name" value="BIOTIN PROTEIN LIGASE"/>
    <property type="match status" value="1"/>
</dbReference>
<name>A0A1J1HU66_9DIPT</name>
<dbReference type="GO" id="GO:0005737">
    <property type="term" value="C:cytoplasm"/>
    <property type="evidence" value="ECO:0007669"/>
    <property type="project" value="TreeGrafter"/>
</dbReference>
<dbReference type="PANTHER" id="PTHR12835:SF5">
    <property type="entry name" value="BIOTIN--PROTEIN LIGASE"/>
    <property type="match status" value="1"/>
</dbReference>
<dbReference type="InterPro" id="IPR003142">
    <property type="entry name" value="BPL_C"/>
</dbReference>
<evidence type="ECO:0000313" key="3">
    <source>
        <dbReference type="EMBL" id="CRK91616.1"/>
    </source>
</evidence>
<feature type="compositionally biased region" description="Polar residues" evidence="1">
    <location>
        <begin position="349"/>
        <end position="368"/>
    </location>
</feature>
<dbReference type="Gene3D" id="3.30.930.10">
    <property type="entry name" value="Bira Bifunctional Protein, Domain 2"/>
    <property type="match status" value="1"/>
</dbReference>
<evidence type="ECO:0000259" key="2">
    <source>
        <dbReference type="PROSITE" id="PS51733"/>
    </source>
</evidence>
<dbReference type="PROSITE" id="PS51733">
    <property type="entry name" value="BPL_LPL_CATALYTIC"/>
    <property type="match status" value="1"/>
</dbReference>
<dbReference type="Pfam" id="PF02237">
    <property type="entry name" value="BPL_C"/>
    <property type="match status" value="1"/>
</dbReference>
<dbReference type="GO" id="GO:0004077">
    <property type="term" value="F:biotin--[biotin carboxyl-carrier protein] ligase activity"/>
    <property type="evidence" value="ECO:0007669"/>
    <property type="project" value="TreeGrafter"/>
</dbReference>